<dbReference type="GO" id="GO:0035673">
    <property type="term" value="F:oligopeptide transmembrane transporter activity"/>
    <property type="evidence" value="ECO:0007669"/>
    <property type="project" value="InterPro"/>
</dbReference>
<feature type="transmembrane region" description="Helical" evidence="7">
    <location>
        <begin position="135"/>
        <end position="156"/>
    </location>
</feature>
<evidence type="ECO:0000313" key="8">
    <source>
        <dbReference type="EMBL" id="SHJ98418.1"/>
    </source>
</evidence>
<keyword evidence="3 7" id="KW-0812">Transmembrane</keyword>
<feature type="region of interest" description="Disordered" evidence="6">
    <location>
        <begin position="1"/>
        <end position="23"/>
    </location>
</feature>
<organism evidence="8 9">
    <name type="scientific">Tepidibacter formicigenes DSM 15518</name>
    <dbReference type="NCBI Taxonomy" id="1123349"/>
    <lineage>
        <taxon>Bacteria</taxon>
        <taxon>Bacillati</taxon>
        <taxon>Bacillota</taxon>
        <taxon>Clostridia</taxon>
        <taxon>Peptostreptococcales</taxon>
        <taxon>Peptostreptococcaceae</taxon>
        <taxon>Tepidibacter</taxon>
    </lineage>
</organism>
<dbReference type="GO" id="GO:0016020">
    <property type="term" value="C:membrane"/>
    <property type="evidence" value="ECO:0007669"/>
    <property type="project" value="UniProtKB-SubCell"/>
</dbReference>
<dbReference type="InterPro" id="IPR045035">
    <property type="entry name" value="YSL-like"/>
</dbReference>
<dbReference type="EMBL" id="FRAE01000025">
    <property type="protein sequence ID" value="SHJ98418.1"/>
    <property type="molecule type" value="Genomic_DNA"/>
</dbReference>
<keyword evidence="9" id="KW-1185">Reference proteome</keyword>
<sequence length="660" mass="68766">MAQVVNKNLAESKSNKRKGLDPGAYQKIPGTDYKPYISASTVLPELTLTSIIIGIILSIVFGAANAYLGLRLGQTVGASVPAAVASMAILRGVLKRGNVLENNMCQTIGSAGESLAAGVIFTVPALIVWGMEVSLIQVSAMALCGGLLGICFLLPLRRYLTVEEHGNLPFPDGTACAEVIVAGESGGENAKLLFIGGGLSALYAFMMKGLKLWHEEPEWAIPGFDGAVVGIDAYPSLLGLGFIMGPKISAIMLAGAALGWLGLIPLIKLIGANASAPLYPATALISEMNHWQIWTSYIRYIGAGAVVFGGVWGFIKILPVMIKSFSLGFANLTKGSKNSSSLRTDSDMNMGIIFIILAVLFIFIAFVPPLKFGILRASLAILFSFFFVPVAARMTGMTSNNPVSGMTIATLLATCLILKSVGYSGETGMVAALSVGVIVCIAAAVTGDMAQDLKTGHLLGATPKKQQIGEIIGTVAAAIAIGFVIKLLTSAYQIGSAELPAPQANLMSMVVKGVMTGSLPWNLIFIGMGIGAMAEMIGLPVLPFAVGLYLPIHLSTPAIFGGFIRGIVDKKFSGHEGDARRESGVLLASGMVAGDALMGVLLAILAVIPNSEGSIAKTLGSIGDNLGIANAGGNTLSLIMFLLMGAYLYYVSVIRKIDLE</sequence>
<dbReference type="PANTHER" id="PTHR31645:SF0">
    <property type="entry name" value="OLIGOPEPTIDE TRANSPORTER YGL114W-RELATED"/>
    <property type="match status" value="1"/>
</dbReference>
<dbReference type="Pfam" id="PF03169">
    <property type="entry name" value="OPT"/>
    <property type="match status" value="1"/>
</dbReference>
<protein>
    <submittedName>
        <fullName evidence="8">Putative oligopeptide transporter, OPT family</fullName>
    </submittedName>
</protein>
<evidence type="ECO:0000256" key="3">
    <source>
        <dbReference type="ARBA" id="ARBA00022692"/>
    </source>
</evidence>
<feature type="transmembrane region" description="Helical" evidence="7">
    <location>
        <begin position="297"/>
        <end position="315"/>
    </location>
</feature>
<dbReference type="Proteomes" id="UP000242497">
    <property type="component" value="Unassembled WGS sequence"/>
</dbReference>
<comment type="subcellular location">
    <subcellularLocation>
        <location evidence="1">Membrane</location>
        <topology evidence="1">Multi-pass membrane protein</topology>
    </subcellularLocation>
</comment>
<feature type="transmembrane region" description="Helical" evidence="7">
    <location>
        <begin position="471"/>
        <end position="494"/>
    </location>
</feature>
<feature type="transmembrane region" description="Helical" evidence="7">
    <location>
        <begin position="628"/>
        <end position="650"/>
    </location>
</feature>
<feature type="transmembrane region" description="Helical" evidence="7">
    <location>
        <begin position="348"/>
        <end position="367"/>
    </location>
</feature>
<gene>
    <name evidence="8" type="ORF">SAMN02744037_01344</name>
</gene>
<dbReference type="PANTHER" id="PTHR31645">
    <property type="entry name" value="OLIGOPEPTIDE TRANSPORTER YGL114W-RELATED"/>
    <property type="match status" value="1"/>
</dbReference>
<feature type="transmembrane region" description="Helical" evidence="7">
    <location>
        <begin position="541"/>
        <end position="564"/>
    </location>
</feature>
<dbReference type="STRING" id="1123349.SAMN02744037_01344"/>
<dbReference type="NCBIfam" id="TIGR00733">
    <property type="entry name" value="OPT family oligopeptide transporter"/>
    <property type="match status" value="1"/>
</dbReference>
<keyword evidence="4 7" id="KW-1133">Transmembrane helix</keyword>
<feature type="transmembrane region" description="Helical" evidence="7">
    <location>
        <begin position="106"/>
        <end position="129"/>
    </location>
</feature>
<proteinExistence type="predicted"/>
<evidence type="ECO:0000256" key="2">
    <source>
        <dbReference type="ARBA" id="ARBA00022448"/>
    </source>
</evidence>
<name>A0A1M6NS00_9FIRM</name>
<dbReference type="NCBIfam" id="TIGR00728">
    <property type="entry name" value="OPT_sfam"/>
    <property type="match status" value="1"/>
</dbReference>
<evidence type="ECO:0000256" key="5">
    <source>
        <dbReference type="ARBA" id="ARBA00023136"/>
    </source>
</evidence>
<dbReference type="RefSeq" id="WP_072888454.1">
    <property type="nucleotide sequence ID" value="NZ_FRAE01000025.1"/>
</dbReference>
<accession>A0A1M6NS00</accession>
<keyword evidence="5 7" id="KW-0472">Membrane</keyword>
<feature type="transmembrane region" description="Helical" evidence="7">
    <location>
        <begin position="403"/>
        <end position="423"/>
    </location>
</feature>
<dbReference type="OrthoDB" id="9809340at2"/>
<feature type="transmembrane region" description="Helical" evidence="7">
    <location>
        <begin position="584"/>
        <end position="608"/>
    </location>
</feature>
<feature type="transmembrane region" description="Helical" evidence="7">
    <location>
        <begin position="76"/>
        <end position="94"/>
    </location>
</feature>
<feature type="compositionally biased region" description="Polar residues" evidence="6">
    <location>
        <begin position="1"/>
        <end position="12"/>
    </location>
</feature>
<feature type="transmembrane region" description="Helical" evidence="7">
    <location>
        <begin position="514"/>
        <end position="534"/>
    </location>
</feature>
<feature type="transmembrane region" description="Helical" evidence="7">
    <location>
        <begin position="250"/>
        <end position="270"/>
    </location>
</feature>
<dbReference type="AlphaFoldDB" id="A0A1M6NS00"/>
<dbReference type="InterPro" id="IPR004813">
    <property type="entry name" value="OPT"/>
</dbReference>
<keyword evidence="2" id="KW-0813">Transport</keyword>
<feature type="transmembrane region" description="Helical" evidence="7">
    <location>
        <begin position="192"/>
        <end position="213"/>
    </location>
</feature>
<evidence type="ECO:0000256" key="7">
    <source>
        <dbReference type="SAM" id="Phobius"/>
    </source>
</evidence>
<feature type="transmembrane region" description="Helical" evidence="7">
    <location>
        <begin position="373"/>
        <end position="391"/>
    </location>
</feature>
<feature type="transmembrane region" description="Helical" evidence="7">
    <location>
        <begin position="46"/>
        <end position="70"/>
    </location>
</feature>
<evidence type="ECO:0000256" key="4">
    <source>
        <dbReference type="ARBA" id="ARBA00022989"/>
    </source>
</evidence>
<evidence type="ECO:0000256" key="1">
    <source>
        <dbReference type="ARBA" id="ARBA00004141"/>
    </source>
</evidence>
<evidence type="ECO:0000313" key="9">
    <source>
        <dbReference type="Proteomes" id="UP000242497"/>
    </source>
</evidence>
<dbReference type="InterPro" id="IPR004814">
    <property type="entry name" value="Oligopep_transpt"/>
</dbReference>
<evidence type="ECO:0000256" key="6">
    <source>
        <dbReference type="SAM" id="MobiDB-lite"/>
    </source>
</evidence>
<feature type="transmembrane region" description="Helical" evidence="7">
    <location>
        <begin position="429"/>
        <end position="450"/>
    </location>
</feature>
<reference evidence="9" key="1">
    <citation type="submission" date="2016-11" db="EMBL/GenBank/DDBJ databases">
        <authorList>
            <person name="Varghese N."/>
            <person name="Submissions S."/>
        </authorList>
    </citation>
    <scope>NUCLEOTIDE SEQUENCE [LARGE SCALE GENOMIC DNA]</scope>
    <source>
        <strain evidence="9">DSM 15518</strain>
    </source>
</reference>